<protein>
    <submittedName>
        <fullName evidence="1">Uncharacterized protein</fullName>
    </submittedName>
</protein>
<evidence type="ECO:0000313" key="1">
    <source>
        <dbReference type="EMBL" id="JAD47318.1"/>
    </source>
</evidence>
<accession>A0A0A9ABK5</accession>
<name>A0A0A9ABK5_ARUDO</name>
<dbReference type="AlphaFoldDB" id="A0A0A9ABK5"/>
<organism evidence="1">
    <name type="scientific">Arundo donax</name>
    <name type="common">Giant reed</name>
    <name type="synonym">Donax arundinaceus</name>
    <dbReference type="NCBI Taxonomy" id="35708"/>
    <lineage>
        <taxon>Eukaryota</taxon>
        <taxon>Viridiplantae</taxon>
        <taxon>Streptophyta</taxon>
        <taxon>Embryophyta</taxon>
        <taxon>Tracheophyta</taxon>
        <taxon>Spermatophyta</taxon>
        <taxon>Magnoliopsida</taxon>
        <taxon>Liliopsida</taxon>
        <taxon>Poales</taxon>
        <taxon>Poaceae</taxon>
        <taxon>PACMAD clade</taxon>
        <taxon>Arundinoideae</taxon>
        <taxon>Arundineae</taxon>
        <taxon>Arundo</taxon>
    </lineage>
</organism>
<proteinExistence type="predicted"/>
<reference evidence="1" key="2">
    <citation type="journal article" date="2015" name="Data Brief">
        <title>Shoot transcriptome of the giant reed, Arundo donax.</title>
        <authorList>
            <person name="Barrero R.A."/>
            <person name="Guerrero F.D."/>
            <person name="Moolhuijzen P."/>
            <person name="Goolsby J.A."/>
            <person name="Tidwell J."/>
            <person name="Bellgard S.E."/>
            <person name="Bellgard M.I."/>
        </authorList>
    </citation>
    <scope>NUCLEOTIDE SEQUENCE</scope>
    <source>
        <tissue evidence="1">Shoot tissue taken approximately 20 cm above the soil surface</tissue>
    </source>
</reference>
<dbReference type="EMBL" id="GBRH01250577">
    <property type="protein sequence ID" value="JAD47318.1"/>
    <property type="molecule type" value="Transcribed_RNA"/>
</dbReference>
<sequence length="25" mass="3230">MFLRNTSVRREFSVTRFIMRQVRWL</sequence>
<reference evidence="1" key="1">
    <citation type="submission" date="2014-09" db="EMBL/GenBank/DDBJ databases">
        <authorList>
            <person name="Magalhaes I.L.F."/>
            <person name="Oliveira U."/>
            <person name="Santos F.R."/>
            <person name="Vidigal T.H.D.A."/>
            <person name="Brescovit A.D."/>
            <person name="Santos A.J."/>
        </authorList>
    </citation>
    <scope>NUCLEOTIDE SEQUENCE</scope>
    <source>
        <tissue evidence="1">Shoot tissue taken approximately 20 cm above the soil surface</tissue>
    </source>
</reference>